<reference evidence="1 2" key="1">
    <citation type="submission" date="2020-04" db="EMBL/GenBank/DDBJ databases">
        <title>Molecular characterization of pseudomonads from Agaricus bisporus reveal novel blotch 2 pathogens in Western Europe.</title>
        <authorList>
            <person name="Taparia T."/>
            <person name="Krijger M."/>
            <person name="Haynes E."/>
            <person name="Elpinstone J.G."/>
            <person name="Noble R."/>
            <person name="Van Der Wolf J."/>
        </authorList>
    </citation>
    <scope>NUCLEOTIDE SEQUENCE [LARGE SCALE GENOMIC DNA]</scope>
    <source>
        <strain evidence="1 2">IPO3737</strain>
    </source>
</reference>
<dbReference type="AlphaFoldDB" id="A0A7Y7YAA4"/>
<comment type="caution">
    <text evidence="1">The sequence shown here is derived from an EMBL/GenBank/DDBJ whole genome shotgun (WGS) entry which is preliminary data.</text>
</comment>
<protein>
    <submittedName>
        <fullName evidence="1">Uncharacterized protein</fullName>
    </submittedName>
</protein>
<dbReference type="Proteomes" id="UP000520592">
    <property type="component" value="Unassembled WGS sequence"/>
</dbReference>
<dbReference type="RefSeq" id="WP_177056698.1">
    <property type="nucleotide sequence ID" value="NZ_JACAPS010000011.1"/>
</dbReference>
<gene>
    <name evidence="1" type="ORF">HX876_10000</name>
</gene>
<evidence type="ECO:0000313" key="1">
    <source>
        <dbReference type="EMBL" id="NWC32726.1"/>
    </source>
</evidence>
<dbReference type="EMBL" id="JACAQD010000011">
    <property type="protein sequence ID" value="NWC32726.1"/>
    <property type="molecule type" value="Genomic_DNA"/>
</dbReference>
<evidence type="ECO:0000313" key="2">
    <source>
        <dbReference type="Proteomes" id="UP000520592"/>
    </source>
</evidence>
<accession>A0A7Y7YAA4</accession>
<organism evidence="1 2">
    <name type="scientific">Pseudomonas gingeri</name>
    <dbReference type="NCBI Taxonomy" id="117681"/>
    <lineage>
        <taxon>Bacteria</taxon>
        <taxon>Pseudomonadati</taxon>
        <taxon>Pseudomonadota</taxon>
        <taxon>Gammaproteobacteria</taxon>
        <taxon>Pseudomonadales</taxon>
        <taxon>Pseudomonadaceae</taxon>
        <taxon>Pseudomonas</taxon>
    </lineage>
</organism>
<proteinExistence type="predicted"/>
<name>A0A7Y7YAA4_9PSED</name>
<sequence>MNMEGLDLLEWFVAMERNPDEWNSVNENFAIRKYDRAKHLIVTVLESRPSRLLHKKAHAS</sequence>